<proteinExistence type="predicted"/>
<feature type="compositionally biased region" description="Basic and acidic residues" evidence="1">
    <location>
        <begin position="301"/>
        <end position="319"/>
    </location>
</feature>
<dbReference type="GO" id="GO:0005737">
    <property type="term" value="C:cytoplasm"/>
    <property type="evidence" value="ECO:0007669"/>
    <property type="project" value="GOC"/>
</dbReference>
<dbReference type="Gene3D" id="3.30.450.70">
    <property type="match status" value="1"/>
</dbReference>
<reference evidence="2 3" key="1">
    <citation type="journal article" date="2018" name="Plant J.">
        <title>Genome sequences of Chlorella sorokiniana UTEX 1602 and Micractinium conductrix SAG 241.80: implications to maltose excretion by a green alga.</title>
        <authorList>
            <person name="Arriola M.B."/>
            <person name="Velmurugan N."/>
            <person name="Zhang Y."/>
            <person name="Plunkett M.H."/>
            <person name="Hondzo H."/>
            <person name="Barney B.M."/>
        </authorList>
    </citation>
    <scope>NUCLEOTIDE SEQUENCE [LARGE SCALE GENOMIC DNA]</scope>
    <source>
        <strain evidence="3">UTEX 1602</strain>
    </source>
</reference>
<dbReference type="AlphaFoldDB" id="A0A2P6TZH0"/>
<dbReference type="GO" id="GO:0006888">
    <property type="term" value="P:endoplasmic reticulum to Golgi vesicle-mediated transport"/>
    <property type="evidence" value="ECO:0007669"/>
    <property type="project" value="InterPro"/>
</dbReference>
<dbReference type="PANTHER" id="PTHR12403">
    <property type="entry name" value="TRAFFICKING PROTEIN PARTICLE COMPLEX SUBUNIT 2"/>
    <property type="match status" value="1"/>
</dbReference>
<evidence type="ECO:0000313" key="2">
    <source>
        <dbReference type="EMBL" id="PRW59464.1"/>
    </source>
</evidence>
<dbReference type="InterPro" id="IPR011012">
    <property type="entry name" value="Longin-like_dom_sf"/>
</dbReference>
<name>A0A2P6TZH0_CHLSO</name>
<dbReference type="SUPFAM" id="SSF64356">
    <property type="entry name" value="SNARE-like"/>
    <property type="match status" value="1"/>
</dbReference>
<sequence>MAAGGVLHMVIVGAEDVPLFEADLTAKSTDAGAREERPQYLYHFVLHAALDAVEEQEWRTTAMHLGVVDRFNNLQVSAFTTAARTKFLLLHDGRSDDLVKSFFRDVYELYLRVMLNPFHTPTSKITAPLFHHKLAPLALPPPGPPLATYPVQQLQAVLGSGLVGMKQRLTAAAHRESALRLETVDAAVEREALAQACAFAEAALEGERTARLAAEQELALLAAAAEEEQRQWEERFAEGQEQLRAARSAVRALERKLVALQSEVHGERSRRVAAEEGAARLQRELEEQGQQAAAAAALAQQRERDLRERQQEWERRQQERGVVAVHPSSVACPAVQQQPGTSSSPARPAGGAQPSDGGPTDAVLLHHVLKLQEDVVAMKGHAQQAQQAQQQAQQQTQQACHRQAPACPAAKDKPLAVAPTQVDESALAAARAEYIRETARIRAKQLREMKESADFRL</sequence>
<dbReference type="Pfam" id="PF04628">
    <property type="entry name" value="Sedlin_N"/>
    <property type="match status" value="1"/>
</dbReference>
<feature type="compositionally biased region" description="Polar residues" evidence="1">
    <location>
        <begin position="335"/>
        <end position="345"/>
    </location>
</feature>
<evidence type="ECO:0000256" key="1">
    <source>
        <dbReference type="SAM" id="MobiDB-lite"/>
    </source>
</evidence>
<dbReference type="CDD" id="cd14825">
    <property type="entry name" value="TRAPPC2_sedlin"/>
    <property type="match status" value="1"/>
</dbReference>
<comment type="caution">
    <text evidence="2">The sequence shown here is derived from an EMBL/GenBank/DDBJ whole genome shotgun (WGS) entry which is preliminary data.</text>
</comment>
<dbReference type="OrthoDB" id="10252102at2759"/>
<dbReference type="STRING" id="3076.A0A2P6TZH0"/>
<accession>A0A2P6TZH0</accession>
<organism evidence="2 3">
    <name type="scientific">Chlorella sorokiniana</name>
    <name type="common">Freshwater green alga</name>
    <dbReference type="NCBI Taxonomy" id="3076"/>
    <lineage>
        <taxon>Eukaryota</taxon>
        <taxon>Viridiplantae</taxon>
        <taxon>Chlorophyta</taxon>
        <taxon>core chlorophytes</taxon>
        <taxon>Trebouxiophyceae</taxon>
        <taxon>Chlorellales</taxon>
        <taxon>Chlorellaceae</taxon>
        <taxon>Chlorella clade</taxon>
        <taxon>Chlorella</taxon>
    </lineage>
</organism>
<protein>
    <submittedName>
        <fullName evidence="2">Trafficking particle complex subunit 2-like</fullName>
    </submittedName>
</protein>
<dbReference type="Proteomes" id="UP000239899">
    <property type="component" value="Unassembled WGS sequence"/>
</dbReference>
<keyword evidence="3" id="KW-1185">Reference proteome</keyword>
<evidence type="ECO:0000313" key="3">
    <source>
        <dbReference type="Proteomes" id="UP000239899"/>
    </source>
</evidence>
<feature type="compositionally biased region" description="Low complexity" evidence="1">
    <location>
        <begin position="288"/>
        <end position="300"/>
    </location>
</feature>
<dbReference type="InterPro" id="IPR006722">
    <property type="entry name" value="Sedlin"/>
</dbReference>
<feature type="region of interest" description="Disordered" evidence="1">
    <location>
        <begin position="283"/>
        <end position="361"/>
    </location>
</feature>
<dbReference type="EMBL" id="LHPG02000003">
    <property type="protein sequence ID" value="PRW59464.1"/>
    <property type="molecule type" value="Genomic_DNA"/>
</dbReference>
<gene>
    <name evidence="2" type="ORF">C2E21_1456</name>
</gene>